<dbReference type="PANTHER" id="PTHR11801">
    <property type="entry name" value="SIGNAL TRANSDUCER AND ACTIVATOR OF TRANSCRIPTION"/>
    <property type="match status" value="1"/>
</dbReference>
<dbReference type="Pfam" id="PF02865">
    <property type="entry name" value="STAT_int"/>
    <property type="match status" value="1"/>
</dbReference>
<evidence type="ECO:0000256" key="12">
    <source>
        <dbReference type="ARBA" id="ARBA00064301"/>
    </source>
</evidence>
<dbReference type="Pfam" id="PF21354">
    <property type="entry name" value="STAT_linker"/>
    <property type="match status" value="1"/>
</dbReference>
<evidence type="ECO:0000313" key="18">
    <source>
        <dbReference type="RefSeq" id="XP_023164326.1"/>
    </source>
</evidence>
<keyword evidence="11" id="KW-0539">Nucleus</keyword>
<gene>
    <name evidence="18" type="primary">LOC111595033</name>
</gene>
<dbReference type="SUPFAM" id="SSF47655">
    <property type="entry name" value="STAT"/>
    <property type="match status" value="1"/>
</dbReference>
<keyword evidence="9" id="KW-0010">Activator</keyword>
<evidence type="ECO:0000256" key="13">
    <source>
        <dbReference type="ARBA" id="ARBA00067653"/>
    </source>
</evidence>
<dbReference type="GO" id="GO:0000977">
    <property type="term" value="F:RNA polymerase II transcription regulatory region sequence-specific DNA binding"/>
    <property type="evidence" value="ECO:0007669"/>
    <property type="project" value="UniProtKB-ARBA"/>
</dbReference>
<evidence type="ECO:0000256" key="7">
    <source>
        <dbReference type="ARBA" id="ARBA00023015"/>
    </source>
</evidence>
<dbReference type="Proteomes" id="UP000504633">
    <property type="component" value="Unplaced"/>
</dbReference>
<dbReference type="Gene3D" id="1.10.238.10">
    <property type="entry name" value="EF-hand"/>
    <property type="match status" value="1"/>
</dbReference>
<dbReference type="Gene3D" id="1.10.532.10">
    <property type="entry name" value="STAT transcription factor, N-terminal domain"/>
    <property type="match status" value="1"/>
</dbReference>
<accession>A0A6J1LLH5</accession>
<dbReference type="InterPro" id="IPR048988">
    <property type="entry name" value="STAT_linker"/>
</dbReference>
<dbReference type="InterPro" id="IPR008967">
    <property type="entry name" value="p53-like_TF_DNA-bd_sf"/>
</dbReference>
<dbReference type="InterPro" id="IPR036860">
    <property type="entry name" value="SH2_dom_sf"/>
</dbReference>
<evidence type="ECO:0000256" key="5">
    <source>
        <dbReference type="ARBA" id="ARBA00022553"/>
    </source>
</evidence>
<feature type="compositionally biased region" description="Low complexity" evidence="15">
    <location>
        <begin position="746"/>
        <end position="756"/>
    </location>
</feature>
<organism evidence="17 18">
    <name type="scientific">Drosophila hydei</name>
    <name type="common">Fruit fly</name>
    <dbReference type="NCBI Taxonomy" id="7224"/>
    <lineage>
        <taxon>Eukaryota</taxon>
        <taxon>Metazoa</taxon>
        <taxon>Ecdysozoa</taxon>
        <taxon>Arthropoda</taxon>
        <taxon>Hexapoda</taxon>
        <taxon>Insecta</taxon>
        <taxon>Pterygota</taxon>
        <taxon>Neoptera</taxon>
        <taxon>Endopterygota</taxon>
        <taxon>Diptera</taxon>
        <taxon>Brachycera</taxon>
        <taxon>Muscomorpha</taxon>
        <taxon>Ephydroidea</taxon>
        <taxon>Drosophilidae</taxon>
        <taxon>Drosophila</taxon>
    </lineage>
</organism>
<evidence type="ECO:0000256" key="8">
    <source>
        <dbReference type="ARBA" id="ARBA00023125"/>
    </source>
</evidence>
<evidence type="ECO:0000313" key="17">
    <source>
        <dbReference type="Proteomes" id="UP000504633"/>
    </source>
</evidence>
<dbReference type="InterPro" id="IPR013801">
    <property type="entry name" value="STAT_TF_DNA-bd"/>
</dbReference>
<dbReference type="PROSITE" id="PS50001">
    <property type="entry name" value="SH2"/>
    <property type="match status" value="1"/>
</dbReference>
<evidence type="ECO:0000256" key="9">
    <source>
        <dbReference type="ARBA" id="ARBA00023159"/>
    </source>
</evidence>
<comment type="similarity">
    <text evidence="3">Belongs to the transcription factor STAT family.</text>
</comment>
<dbReference type="InterPro" id="IPR013800">
    <property type="entry name" value="STAT_TF_alpha"/>
</dbReference>
<keyword evidence="8" id="KW-0238">DNA-binding</keyword>
<evidence type="ECO:0000256" key="4">
    <source>
        <dbReference type="ARBA" id="ARBA00022490"/>
    </source>
</evidence>
<dbReference type="Pfam" id="PF01017">
    <property type="entry name" value="STAT_alpha"/>
    <property type="match status" value="1"/>
</dbReference>
<dbReference type="AlphaFoldDB" id="A0A6J1LLH5"/>
<dbReference type="SMART" id="SM00964">
    <property type="entry name" value="STAT_int"/>
    <property type="match status" value="1"/>
</dbReference>
<feature type="domain" description="SH2" evidence="16">
    <location>
        <begin position="608"/>
        <end position="672"/>
    </location>
</feature>
<dbReference type="Gene3D" id="2.60.40.630">
    <property type="entry name" value="STAT transcription factor, DNA-binding domain"/>
    <property type="match status" value="1"/>
</dbReference>
<dbReference type="Gene3D" id="1.20.1050.20">
    <property type="entry name" value="STAT transcription factor, all-alpha domain"/>
    <property type="match status" value="1"/>
</dbReference>
<dbReference type="GO" id="GO:0005737">
    <property type="term" value="C:cytoplasm"/>
    <property type="evidence" value="ECO:0007669"/>
    <property type="project" value="UniProtKB-SubCell"/>
</dbReference>
<comment type="subunit">
    <text evidence="12">Forms a homodimer or a heterodimer with a related family member.</text>
</comment>
<dbReference type="FunFam" id="2.60.40.630:FF:000003">
    <property type="entry name" value="Signal transducer and transcription activator 6"/>
    <property type="match status" value="1"/>
</dbReference>
<feature type="compositionally biased region" description="Polar residues" evidence="15">
    <location>
        <begin position="733"/>
        <end position="745"/>
    </location>
</feature>
<dbReference type="InterPro" id="IPR012345">
    <property type="entry name" value="STAT_TF_DNA-bd_N"/>
</dbReference>
<dbReference type="SUPFAM" id="SSF55550">
    <property type="entry name" value="SH2 domain"/>
    <property type="match status" value="1"/>
</dbReference>
<dbReference type="GO" id="GO:0001228">
    <property type="term" value="F:DNA-binding transcription activator activity, RNA polymerase II-specific"/>
    <property type="evidence" value="ECO:0007669"/>
    <property type="project" value="UniProtKB-ARBA"/>
</dbReference>
<comment type="subcellular location">
    <subcellularLocation>
        <location evidence="2">Cytoplasm</location>
    </subcellularLocation>
    <subcellularLocation>
        <location evidence="1">Nucleus</location>
    </subcellularLocation>
</comment>
<dbReference type="GeneID" id="111595033"/>
<keyword evidence="4" id="KW-0963">Cytoplasm</keyword>
<evidence type="ECO:0000256" key="6">
    <source>
        <dbReference type="ARBA" id="ARBA00022999"/>
    </source>
</evidence>
<dbReference type="CDD" id="cd14786">
    <property type="entry name" value="STAT_CCD"/>
    <property type="match status" value="1"/>
</dbReference>
<evidence type="ECO:0000256" key="2">
    <source>
        <dbReference type="ARBA" id="ARBA00004496"/>
    </source>
</evidence>
<dbReference type="Gene3D" id="3.30.505.10">
    <property type="entry name" value="SH2 domain"/>
    <property type="match status" value="1"/>
</dbReference>
<dbReference type="CDD" id="cd14801">
    <property type="entry name" value="STAT_DBD"/>
    <property type="match status" value="1"/>
</dbReference>
<evidence type="ECO:0000256" key="1">
    <source>
        <dbReference type="ARBA" id="ARBA00004123"/>
    </source>
</evidence>
<dbReference type="InterPro" id="IPR015988">
    <property type="entry name" value="STAT_TF_CC"/>
</dbReference>
<evidence type="ECO:0000256" key="11">
    <source>
        <dbReference type="ARBA" id="ARBA00023242"/>
    </source>
</evidence>
<evidence type="ECO:0000259" key="16">
    <source>
        <dbReference type="PROSITE" id="PS50001"/>
    </source>
</evidence>
<dbReference type="InterPro" id="IPR000980">
    <property type="entry name" value="SH2"/>
</dbReference>
<evidence type="ECO:0000256" key="15">
    <source>
        <dbReference type="SAM" id="MobiDB-lite"/>
    </source>
</evidence>
<keyword evidence="10" id="KW-0804">Transcription</keyword>
<dbReference type="RefSeq" id="XP_023164326.1">
    <property type="nucleotide sequence ID" value="XM_023308558.2"/>
</dbReference>
<dbReference type="Pfam" id="PF02864">
    <property type="entry name" value="STAT_bind"/>
    <property type="match status" value="1"/>
</dbReference>
<keyword evidence="17" id="KW-1185">Reference proteome</keyword>
<dbReference type="SUPFAM" id="SSF49417">
    <property type="entry name" value="p53-like transcription factors"/>
    <property type="match status" value="1"/>
</dbReference>
<dbReference type="InterPro" id="IPR036535">
    <property type="entry name" value="STAT_N_sf"/>
</dbReference>
<dbReference type="GO" id="GO:0007166">
    <property type="term" value="P:cell surface receptor signaling pathway"/>
    <property type="evidence" value="ECO:0007669"/>
    <property type="project" value="UniProtKB-ARBA"/>
</dbReference>
<dbReference type="OrthoDB" id="19300at2759"/>
<protein>
    <recommendedName>
        <fullName evidence="13">Signal transducer and transcription activator</fullName>
    </recommendedName>
</protein>
<name>A0A6J1LLH5_DROHY</name>
<evidence type="ECO:0000256" key="10">
    <source>
        <dbReference type="ARBA" id="ARBA00023163"/>
    </source>
</evidence>
<sequence length="848" mass="95403">MSSMSLWKRISSHADCEQRMAAYYNKKGLYDLRLCLAPWIEDRIMSEQITPNSTNQLELVAVKFIEDLQQKLLSTRASDQVLKYRLVELCALIQRTPALELYTHLRSGVQKELQLAAEKSVAVATAGQSMPLNTYNMNNAAVVAAAVGMNTGYVDASEFVGVAGTGVSPVAGGMPAGIMHNMAETTAPGSMGPAKMELYEVHNQIFQSFNEFTTCSENLRVLVQNYRCMLNAPNSPDAERMFKSLIEDKTALVARLRRSFLFYDQLQDMVITELKNWRRQQALAGNGAQFSENMLDDIQRCFELLESFVTHLLTAVKETLLVRIVNDDPDLNCLLEQVQVAQKNLVCSAFIVDKQPPQVMKTNTRFAASVRWLLGSQLGIHMNPPTVECIIMSELQAQRFVTRGTHMDVTNGSLAGQSSGEIQNCSSTMEYQQSSHVFSASFRNMQLKKIKRAEKKGTESVMDEKFALFFYATTTVNDYQIRVWTLSLPVVVIVHGNQEPQSWATITWDNAFADIVRDPFVVTDRVTWRQLSVALNTKFGSCTQRALTSENLEFLFEKLQRDNIAGERNEFISWNQFCKEPLPDRTFTFWEWFFAIMKLTKDHLLSMWKAGRITGFINKAKAHDDLLRAVTGIGTFLLRFSDSELGGVTIAYVNTCGSVTMLSPWTARDFQILNLADRIRDLEMLRCLHPTDINVQPLDRDLAFGDFYTQRSEPTPRGDGYVPSTIRVQVRTSGDTGSISGTPHHSMQSPPQDSMSMGNYSPRSGIMSYNPSSVATTSYYRDDSDSDDSTVARELENYVNNTAPDDPILDQISHTIFNVCANGQEAQWMMPTKSTYAVPSPYNETVQY</sequence>
<dbReference type="InterPro" id="IPR001217">
    <property type="entry name" value="STAT"/>
</dbReference>
<dbReference type="CDD" id="cd09919">
    <property type="entry name" value="SH2_STAT_family"/>
    <property type="match status" value="1"/>
</dbReference>
<reference evidence="18" key="1">
    <citation type="submission" date="2025-08" db="UniProtKB">
        <authorList>
            <consortium name="RefSeq"/>
        </authorList>
    </citation>
    <scope>IDENTIFICATION</scope>
    <source>
        <strain evidence="18">15085-1641.00</strain>
        <tissue evidence="18">Whole body</tissue>
    </source>
</reference>
<evidence type="ECO:0000256" key="3">
    <source>
        <dbReference type="ARBA" id="ARBA00005586"/>
    </source>
</evidence>
<keyword evidence="6 14" id="KW-0727">SH2 domain</keyword>
<evidence type="ECO:0000256" key="14">
    <source>
        <dbReference type="PROSITE-ProRule" id="PRU00191"/>
    </source>
</evidence>
<dbReference type="GO" id="GO:0005634">
    <property type="term" value="C:nucleus"/>
    <property type="evidence" value="ECO:0007669"/>
    <property type="project" value="UniProtKB-SubCell"/>
</dbReference>
<keyword evidence="5" id="KW-0597">Phosphoprotein</keyword>
<dbReference type="KEGG" id="dhe:111595033"/>
<keyword evidence="7" id="KW-0805">Transcription regulation</keyword>
<dbReference type="InterPro" id="IPR013799">
    <property type="entry name" value="STAT_TF_prot_interaction"/>
</dbReference>
<feature type="region of interest" description="Disordered" evidence="15">
    <location>
        <begin position="733"/>
        <end position="756"/>
    </location>
</feature>
<proteinExistence type="inferred from homology"/>